<protein>
    <submittedName>
        <fullName evidence="1">Uncharacterized protein</fullName>
    </submittedName>
</protein>
<gene>
    <name evidence="1" type="ORF">LCGC14_2341580</name>
</gene>
<evidence type="ECO:0000313" key="1">
    <source>
        <dbReference type="EMBL" id="KKL46839.1"/>
    </source>
</evidence>
<proteinExistence type="predicted"/>
<organism evidence="1">
    <name type="scientific">marine sediment metagenome</name>
    <dbReference type="NCBI Taxonomy" id="412755"/>
    <lineage>
        <taxon>unclassified sequences</taxon>
        <taxon>metagenomes</taxon>
        <taxon>ecological metagenomes</taxon>
    </lineage>
</organism>
<feature type="non-terminal residue" evidence="1">
    <location>
        <position position="1"/>
    </location>
</feature>
<comment type="caution">
    <text evidence="1">The sequence shown here is derived from an EMBL/GenBank/DDBJ whole genome shotgun (WGS) entry which is preliminary data.</text>
</comment>
<name>A0A0F9CCQ3_9ZZZZ</name>
<accession>A0A0F9CCQ3</accession>
<dbReference type="EMBL" id="LAZR01033889">
    <property type="protein sequence ID" value="KKL46839.1"/>
    <property type="molecule type" value="Genomic_DNA"/>
</dbReference>
<sequence>KKVFDQLNMNLHINNQLLARQNELIDNNVRAELLKR</sequence>
<reference evidence="1" key="1">
    <citation type="journal article" date="2015" name="Nature">
        <title>Complex archaea that bridge the gap between prokaryotes and eukaryotes.</title>
        <authorList>
            <person name="Spang A."/>
            <person name="Saw J.H."/>
            <person name="Jorgensen S.L."/>
            <person name="Zaremba-Niedzwiedzka K."/>
            <person name="Martijn J."/>
            <person name="Lind A.E."/>
            <person name="van Eijk R."/>
            <person name="Schleper C."/>
            <person name="Guy L."/>
            <person name="Ettema T.J."/>
        </authorList>
    </citation>
    <scope>NUCLEOTIDE SEQUENCE</scope>
</reference>
<dbReference type="AlphaFoldDB" id="A0A0F9CCQ3"/>